<evidence type="ECO:0000313" key="1">
    <source>
        <dbReference type="EMBL" id="JAH98764.1"/>
    </source>
</evidence>
<organism evidence="1">
    <name type="scientific">Anguilla anguilla</name>
    <name type="common">European freshwater eel</name>
    <name type="synonym">Muraena anguilla</name>
    <dbReference type="NCBI Taxonomy" id="7936"/>
    <lineage>
        <taxon>Eukaryota</taxon>
        <taxon>Metazoa</taxon>
        <taxon>Chordata</taxon>
        <taxon>Craniata</taxon>
        <taxon>Vertebrata</taxon>
        <taxon>Euteleostomi</taxon>
        <taxon>Actinopterygii</taxon>
        <taxon>Neopterygii</taxon>
        <taxon>Teleostei</taxon>
        <taxon>Anguilliformes</taxon>
        <taxon>Anguillidae</taxon>
        <taxon>Anguilla</taxon>
    </lineage>
</organism>
<protein>
    <submittedName>
        <fullName evidence="1">Uncharacterized protein</fullName>
    </submittedName>
</protein>
<reference evidence="1" key="2">
    <citation type="journal article" date="2015" name="Fish Shellfish Immunol.">
        <title>Early steps in the European eel (Anguilla anguilla)-Vibrio vulnificus interaction in the gills: Role of the RtxA13 toxin.</title>
        <authorList>
            <person name="Callol A."/>
            <person name="Pajuelo D."/>
            <person name="Ebbesson L."/>
            <person name="Teles M."/>
            <person name="MacKenzie S."/>
            <person name="Amaro C."/>
        </authorList>
    </citation>
    <scope>NUCLEOTIDE SEQUENCE</scope>
</reference>
<dbReference type="EMBL" id="GBXM01009813">
    <property type="protein sequence ID" value="JAH98764.1"/>
    <property type="molecule type" value="Transcribed_RNA"/>
</dbReference>
<reference evidence="1" key="1">
    <citation type="submission" date="2014-11" db="EMBL/GenBank/DDBJ databases">
        <authorList>
            <person name="Amaro Gonzalez C."/>
        </authorList>
    </citation>
    <scope>NUCLEOTIDE SEQUENCE</scope>
</reference>
<dbReference type="AlphaFoldDB" id="A0A0E9X847"/>
<sequence length="44" mass="5166">MGNRDGFFFLRSLSTRKNVTHHTSRTTRPFHHYRTALKESCSAL</sequence>
<accession>A0A0E9X847</accession>
<proteinExistence type="predicted"/>
<name>A0A0E9X847_ANGAN</name>